<evidence type="ECO:0000313" key="3">
    <source>
        <dbReference type="RefSeq" id="XP_015592837.1"/>
    </source>
</evidence>
<evidence type="ECO:0000256" key="1">
    <source>
        <dbReference type="SAM" id="MobiDB-lite"/>
    </source>
</evidence>
<dbReference type="Proteomes" id="UP000694920">
    <property type="component" value="Unplaced"/>
</dbReference>
<dbReference type="GeneID" id="107266656"/>
<name>A0AAJ7FI22_CEPCN</name>
<protein>
    <submittedName>
        <fullName evidence="3">Uncharacterized protein LOC107266656</fullName>
    </submittedName>
</protein>
<keyword evidence="2" id="KW-1185">Reference proteome</keyword>
<dbReference type="AlphaFoldDB" id="A0AAJ7FI22"/>
<dbReference type="KEGG" id="ccin:107266656"/>
<accession>A0AAJ7FI22</accession>
<organism evidence="2 3">
    <name type="scientific">Cephus cinctus</name>
    <name type="common">Wheat stem sawfly</name>
    <dbReference type="NCBI Taxonomy" id="211228"/>
    <lineage>
        <taxon>Eukaryota</taxon>
        <taxon>Metazoa</taxon>
        <taxon>Ecdysozoa</taxon>
        <taxon>Arthropoda</taxon>
        <taxon>Hexapoda</taxon>
        <taxon>Insecta</taxon>
        <taxon>Pterygota</taxon>
        <taxon>Neoptera</taxon>
        <taxon>Endopterygota</taxon>
        <taxon>Hymenoptera</taxon>
        <taxon>Cephoidea</taxon>
        <taxon>Cephidae</taxon>
        <taxon>Cephus</taxon>
    </lineage>
</organism>
<feature type="region of interest" description="Disordered" evidence="1">
    <location>
        <begin position="73"/>
        <end position="99"/>
    </location>
</feature>
<proteinExistence type="predicted"/>
<gene>
    <name evidence="3" type="primary">LOC107266656</name>
</gene>
<reference evidence="3" key="1">
    <citation type="submission" date="2025-08" db="UniProtKB">
        <authorList>
            <consortium name="RefSeq"/>
        </authorList>
    </citation>
    <scope>IDENTIFICATION</scope>
</reference>
<sequence>MNIMDSHVGTLMRLCSRNPIYSLSLAIGRFRSALKIVRFVVTIVLKCKMKSSALFVLLLVTIVQSKPIDRSIDETENEIENGSQSDYKNSPDDPKDSIAAGSDLITVPKDVETQKSDNVNQDNIELVETTTRIPQPPASWFLTPLLQKIQFSPQAFLQDRLGQIKEIFKNLAAVNPQNAKQLAATSGLLNLVGLSEPGFYTDRLDAAGFLGGNGWFANKGGILGGPGALVSTGSLLTDYPTPYKK</sequence>
<evidence type="ECO:0000313" key="2">
    <source>
        <dbReference type="Proteomes" id="UP000694920"/>
    </source>
</evidence>
<dbReference type="RefSeq" id="XP_015592837.1">
    <property type="nucleotide sequence ID" value="XM_015737351.2"/>
</dbReference>